<evidence type="ECO:0000256" key="1">
    <source>
        <dbReference type="SAM" id="Coils"/>
    </source>
</evidence>
<name>A0A1J5E7T5_9BACT</name>
<dbReference type="Gene3D" id="3.90.20.10">
    <property type="match status" value="1"/>
</dbReference>
<keyword evidence="1" id="KW-0175">Coiled coil</keyword>
<keyword evidence="2" id="KW-0472">Membrane</keyword>
<dbReference type="STRING" id="1817895.AUJ95_04135"/>
<proteinExistence type="predicted"/>
<evidence type="ECO:0000313" key="5">
    <source>
        <dbReference type="Proteomes" id="UP000183085"/>
    </source>
</evidence>
<feature type="coiled-coil region" evidence="1">
    <location>
        <begin position="29"/>
        <end position="56"/>
    </location>
</feature>
<feature type="transmembrane region" description="Helical" evidence="2">
    <location>
        <begin position="71"/>
        <end position="94"/>
    </location>
</feature>
<protein>
    <recommendedName>
        <fullName evidence="6">HAMP domain-containing protein</fullName>
    </recommendedName>
</protein>
<evidence type="ECO:0000256" key="2">
    <source>
        <dbReference type="SAM" id="Phobius"/>
    </source>
</evidence>
<keyword evidence="3" id="KW-0732">Signal</keyword>
<keyword evidence="2" id="KW-1133">Transmembrane helix</keyword>
<dbReference type="AlphaFoldDB" id="A0A1J5E7T5"/>
<accession>A0A1J5E7T5</accession>
<dbReference type="EMBL" id="MNYI01000105">
    <property type="protein sequence ID" value="OIP40778.1"/>
    <property type="molecule type" value="Genomic_DNA"/>
</dbReference>
<organism evidence="4 5">
    <name type="scientific">Candidatus Desantisbacteria bacterium CG2_30_40_21</name>
    <dbReference type="NCBI Taxonomy" id="1817895"/>
    <lineage>
        <taxon>Bacteria</taxon>
        <taxon>Candidatus Desantisiibacteriota</taxon>
    </lineage>
</organism>
<evidence type="ECO:0000313" key="4">
    <source>
        <dbReference type="EMBL" id="OIP40778.1"/>
    </source>
</evidence>
<sequence length="152" mass="17542">MWIKQSILIMAGICCLLGNTQLVYATQEETNIEVRLAKIETRLDSLEQQINQRFAAVDQRFNDMNNRFGDLMFWMQVTFGAVLMVLVGLAGQWVMMWRRVVRTETVIKEHVKETEKDRLINVQTDEIGLLKGLITDLQQRLTGLEGVALKTR</sequence>
<reference evidence="4 5" key="1">
    <citation type="journal article" date="2016" name="Environ. Microbiol.">
        <title>Genomic resolution of a cold subsurface aquifer community provides metabolic insights for novel microbes adapted to high CO concentrations.</title>
        <authorList>
            <person name="Probst A.J."/>
            <person name="Castelle C.J."/>
            <person name="Singh A."/>
            <person name="Brown C.T."/>
            <person name="Anantharaman K."/>
            <person name="Sharon I."/>
            <person name="Hug L.A."/>
            <person name="Burstein D."/>
            <person name="Emerson J.B."/>
            <person name="Thomas B.C."/>
            <person name="Banfield J.F."/>
        </authorList>
    </citation>
    <scope>NUCLEOTIDE SEQUENCE [LARGE SCALE GENOMIC DNA]</scope>
    <source>
        <strain evidence="4">CG2_30_40_21</strain>
    </source>
</reference>
<gene>
    <name evidence="4" type="ORF">AUJ95_04135</name>
</gene>
<dbReference type="Proteomes" id="UP000183085">
    <property type="component" value="Unassembled WGS sequence"/>
</dbReference>
<evidence type="ECO:0000256" key="3">
    <source>
        <dbReference type="SAM" id="SignalP"/>
    </source>
</evidence>
<feature type="chain" id="PRO_5012791904" description="HAMP domain-containing protein" evidence="3">
    <location>
        <begin position="26"/>
        <end position="152"/>
    </location>
</feature>
<feature type="signal peptide" evidence="3">
    <location>
        <begin position="1"/>
        <end position="25"/>
    </location>
</feature>
<comment type="caution">
    <text evidence="4">The sequence shown here is derived from an EMBL/GenBank/DDBJ whole genome shotgun (WGS) entry which is preliminary data.</text>
</comment>
<evidence type="ECO:0008006" key="6">
    <source>
        <dbReference type="Google" id="ProtNLM"/>
    </source>
</evidence>
<keyword evidence="2" id="KW-0812">Transmembrane</keyword>